<sequence length="123" mass="12690">MDGRAGPRSAESAAVAGEEGTGAVLIRLTARRDGGPPMPGSPIDGIRVMALLPAGWAKDLHLVAGDIVIRVRPDEPATSAQVRARVAEILACPEVGHLELVSCHALSAGHPNATSSNSKEETR</sequence>
<proteinExistence type="predicted"/>
<organism evidence="1 2">
    <name type="scientific">Thermostaphylospora chromogena</name>
    <dbReference type="NCBI Taxonomy" id="35622"/>
    <lineage>
        <taxon>Bacteria</taxon>
        <taxon>Bacillati</taxon>
        <taxon>Actinomycetota</taxon>
        <taxon>Actinomycetes</taxon>
        <taxon>Streptosporangiales</taxon>
        <taxon>Thermomonosporaceae</taxon>
        <taxon>Thermostaphylospora</taxon>
    </lineage>
</organism>
<dbReference type="Proteomes" id="UP000217103">
    <property type="component" value="Unassembled WGS sequence"/>
</dbReference>
<gene>
    <name evidence="1" type="ORF">SAMN04489764_0123</name>
</gene>
<evidence type="ECO:0000313" key="1">
    <source>
        <dbReference type="EMBL" id="SDQ30446.1"/>
    </source>
</evidence>
<name>A0A1H0ZTT1_9ACTN</name>
<accession>A0A1H0ZTT1</accession>
<protein>
    <submittedName>
        <fullName evidence="1">Uncharacterized protein</fullName>
    </submittedName>
</protein>
<dbReference type="RefSeq" id="WP_242658987.1">
    <property type="nucleotide sequence ID" value="NZ_FNKK01000002.1"/>
</dbReference>
<dbReference type="STRING" id="35622.SAMN04489764_0123"/>
<reference evidence="1 2" key="1">
    <citation type="submission" date="2016-10" db="EMBL/GenBank/DDBJ databases">
        <authorList>
            <person name="de Groot N.N."/>
        </authorList>
    </citation>
    <scope>NUCLEOTIDE SEQUENCE [LARGE SCALE GENOMIC DNA]</scope>
    <source>
        <strain evidence="1 2">DSM 43794</strain>
    </source>
</reference>
<dbReference type="AlphaFoldDB" id="A0A1H0ZTT1"/>
<dbReference type="EMBL" id="FNKK01000002">
    <property type="protein sequence ID" value="SDQ30446.1"/>
    <property type="molecule type" value="Genomic_DNA"/>
</dbReference>
<keyword evidence="2" id="KW-1185">Reference proteome</keyword>
<evidence type="ECO:0000313" key="2">
    <source>
        <dbReference type="Proteomes" id="UP000217103"/>
    </source>
</evidence>